<evidence type="ECO:0008006" key="5">
    <source>
        <dbReference type="Google" id="ProtNLM"/>
    </source>
</evidence>
<proteinExistence type="predicted"/>
<comment type="caution">
    <text evidence="3">The sequence shown here is derived from an EMBL/GenBank/DDBJ whole genome shotgun (WGS) entry which is preliminary data.</text>
</comment>
<keyword evidence="4" id="KW-1185">Reference proteome</keyword>
<dbReference type="PANTHER" id="PTHR22028:SF5">
    <property type="entry name" value="COILED-COIL DOMAIN-CONTAINING PROTEIN 191"/>
    <property type="match status" value="1"/>
</dbReference>
<dbReference type="AlphaFoldDB" id="A0A504Z7P2"/>
<dbReference type="InterPro" id="IPR052270">
    <property type="entry name" value="CACF_protein"/>
</dbReference>
<feature type="coiled-coil region" evidence="1">
    <location>
        <begin position="519"/>
        <end position="546"/>
    </location>
</feature>
<feature type="coiled-coil region" evidence="1">
    <location>
        <begin position="154"/>
        <end position="231"/>
    </location>
</feature>
<evidence type="ECO:0000256" key="2">
    <source>
        <dbReference type="SAM" id="MobiDB-lite"/>
    </source>
</evidence>
<protein>
    <recommendedName>
        <fullName evidence="5">Coiled-coil domain-containing protein</fullName>
    </recommendedName>
</protein>
<organism evidence="3 4">
    <name type="scientific">Fasciola gigantica</name>
    <name type="common">Giant liver fluke</name>
    <dbReference type="NCBI Taxonomy" id="46835"/>
    <lineage>
        <taxon>Eukaryota</taxon>
        <taxon>Metazoa</taxon>
        <taxon>Spiralia</taxon>
        <taxon>Lophotrochozoa</taxon>
        <taxon>Platyhelminthes</taxon>
        <taxon>Trematoda</taxon>
        <taxon>Digenea</taxon>
        <taxon>Plagiorchiida</taxon>
        <taxon>Echinostomata</taxon>
        <taxon>Echinostomatoidea</taxon>
        <taxon>Fasciolidae</taxon>
        <taxon>Fasciola</taxon>
    </lineage>
</organism>
<dbReference type="Proteomes" id="UP000316759">
    <property type="component" value="Unassembled WGS sequence"/>
</dbReference>
<accession>A0A504Z7P2</accession>
<sequence>MSRLYFSGNLLGASGQPNNSLKWSNSLSQLYQPHSVERKKIQDTGIFSEARDLLNQWVVKSLLNDGRADSDNSDIDLPLNVPSRLEVKKEWDHLLNPTLGEKSQFCIDRSSIKLARSKIRTGSKLKQTVHGVDWLSSSRSNREKAKPSTLDRILQRQEEARARRELRLQEKRERQAEAAIRKEAEREALEMAKQLDETAKQKQKREEKLIQKEMIRVRKQLEVEKERVSRERCRQWLTTENQMNPLEETTHPSSPVYDTDRQCSPEFDGTLSKDPVSSSSDDVSCHDTTLGRSDAEDKLIFSGLYCSDETGKLLRRYLTSWKQQINHSRVRMQAITTRYELRLQRKMLRLWRSAVSQIRFDREVEQANTEIRDIERKQTQAIDFYVQRLKSTSFLRWHTALKLSKMQHEQEERDKQRRLKEIEFLERLRSNPSALDETQLRSVESEWNSPNDLNVQYRRRSFNTKNAQMKRRTPRSDTNPMIFSPPAPSLDSHELPSLLKPQRKLIRSALERPSLPKTLIQQRQRIAEQNREIEELRSAKRYAELMLEARARVQQSTSVIKKALSARGSCNFSDMQDGILEKNQCEPKKSTAGHDTDSVCRSQSTRITYAQSHQSQSTRMEPEDENCILNGNVDVMKSKMPLVPYENQFVKRMEERAAERARLKAERDERRRLAEIKKREEAAHQLEVEAQRIKEKKRVMLEAQRAKKRDEEARQQERLRRLALLEALTEKANQHLKHQRLVYYGWLPWKRLLIRQRALLQTAEYHAKFILMRTVILTWVEYRRTINRSVTEFAQCAYDHMLIRKAFTGLQLACDLKRKTEQRAYVWYEQQLMRRALSNWSTHITEIRIWDWQLEDVAKAHWFSLLKRRCLTAWLQYPQLMRDERERERRLERLRSTLRDVVPDFSPPEAENSPL</sequence>
<feature type="region of interest" description="Disordered" evidence="2">
    <location>
        <begin position="239"/>
        <end position="286"/>
    </location>
</feature>
<reference evidence="3 4" key="1">
    <citation type="submission" date="2019-04" db="EMBL/GenBank/DDBJ databases">
        <title>Annotation for the trematode Fasciola gigantica.</title>
        <authorList>
            <person name="Choi Y.-J."/>
        </authorList>
    </citation>
    <scope>NUCLEOTIDE SEQUENCE [LARGE SCALE GENOMIC DNA]</scope>
    <source>
        <strain evidence="3">Uganda_cow_1</strain>
    </source>
</reference>
<dbReference type="EMBL" id="SUNJ01001447">
    <property type="protein sequence ID" value="TPP66747.1"/>
    <property type="molecule type" value="Genomic_DNA"/>
</dbReference>
<dbReference type="OrthoDB" id="6262973at2759"/>
<dbReference type="PANTHER" id="PTHR22028">
    <property type="entry name" value="SFI1 SPINDLE BODY DOMAIN-CONTAINING PROTEIN-RELATED"/>
    <property type="match status" value="1"/>
</dbReference>
<name>A0A504Z7P2_FASGI</name>
<feature type="coiled-coil region" evidence="1">
    <location>
        <begin position="651"/>
        <end position="716"/>
    </location>
</feature>
<evidence type="ECO:0000256" key="1">
    <source>
        <dbReference type="SAM" id="Coils"/>
    </source>
</evidence>
<feature type="region of interest" description="Disordered" evidence="2">
    <location>
        <begin position="465"/>
        <end position="494"/>
    </location>
</feature>
<gene>
    <name evidence="3" type="ORF">FGIG_09617</name>
</gene>
<evidence type="ECO:0000313" key="3">
    <source>
        <dbReference type="EMBL" id="TPP66747.1"/>
    </source>
</evidence>
<evidence type="ECO:0000313" key="4">
    <source>
        <dbReference type="Proteomes" id="UP000316759"/>
    </source>
</evidence>
<keyword evidence="1" id="KW-0175">Coiled coil</keyword>